<dbReference type="AlphaFoldDB" id="A0AA39PM11"/>
<dbReference type="InterPro" id="IPR032675">
    <property type="entry name" value="LRR_dom_sf"/>
</dbReference>
<protein>
    <recommendedName>
        <fullName evidence="1">F-box domain-containing protein</fullName>
    </recommendedName>
</protein>
<accession>A0AA39PM11</accession>
<dbReference type="InterPro" id="IPR001810">
    <property type="entry name" value="F-box_dom"/>
</dbReference>
<name>A0AA39PM11_9AGAR</name>
<evidence type="ECO:0000313" key="3">
    <source>
        <dbReference type="Proteomes" id="UP001175227"/>
    </source>
</evidence>
<dbReference type="InterPro" id="IPR036047">
    <property type="entry name" value="F-box-like_dom_sf"/>
</dbReference>
<evidence type="ECO:0000313" key="2">
    <source>
        <dbReference type="EMBL" id="KAK0486305.1"/>
    </source>
</evidence>
<sequence length="261" mass="29435">MTSIPPELILEILRCVGECKDTFSACCLVCRTWSTLAQPFLFSEIQLSLEADCAPWNHKLSTYPHLADYVTILDLWSYGWRQSPPSVALDPFLEGPATLELIRRLPNLKSLHISDFYSLSKLELDALCHFTRVEHLEMHGVSFRRPEDLLHFMSHMVCLRSLNISDIAIDSNDSYKGVASLLHDHADGVSRRLRSLEVESAANHSYILSWLSGRTFDISDLTELTFLWKCLPTNIGHTASQLSYSVDMFLSAVSTGKSIPC</sequence>
<comment type="caution">
    <text evidence="2">The sequence shown here is derived from an EMBL/GenBank/DDBJ whole genome shotgun (WGS) entry which is preliminary data.</text>
</comment>
<organism evidence="2 3">
    <name type="scientific">Armillaria novae-zelandiae</name>
    <dbReference type="NCBI Taxonomy" id="153914"/>
    <lineage>
        <taxon>Eukaryota</taxon>
        <taxon>Fungi</taxon>
        <taxon>Dikarya</taxon>
        <taxon>Basidiomycota</taxon>
        <taxon>Agaricomycotina</taxon>
        <taxon>Agaricomycetes</taxon>
        <taxon>Agaricomycetidae</taxon>
        <taxon>Agaricales</taxon>
        <taxon>Marasmiineae</taxon>
        <taxon>Physalacriaceae</taxon>
        <taxon>Armillaria</taxon>
    </lineage>
</organism>
<dbReference type="SUPFAM" id="SSF52047">
    <property type="entry name" value="RNI-like"/>
    <property type="match status" value="1"/>
</dbReference>
<dbReference type="EMBL" id="JAUEPR010000004">
    <property type="protein sequence ID" value="KAK0486305.1"/>
    <property type="molecule type" value="Genomic_DNA"/>
</dbReference>
<evidence type="ECO:0000259" key="1">
    <source>
        <dbReference type="Pfam" id="PF12937"/>
    </source>
</evidence>
<dbReference type="Pfam" id="PF12937">
    <property type="entry name" value="F-box-like"/>
    <property type="match status" value="1"/>
</dbReference>
<proteinExistence type="predicted"/>
<dbReference type="Proteomes" id="UP001175227">
    <property type="component" value="Unassembled WGS sequence"/>
</dbReference>
<reference evidence="2" key="1">
    <citation type="submission" date="2023-06" db="EMBL/GenBank/DDBJ databases">
        <authorList>
            <consortium name="Lawrence Berkeley National Laboratory"/>
            <person name="Ahrendt S."/>
            <person name="Sahu N."/>
            <person name="Indic B."/>
            <person name="Wong-Bajracharya J."/>
            <person name="Merenyi Z."/>
            <person name="Ke H.-M."/>
            <person name="Monk M."/>
            <person name="Kocsube S."/>
            <person name="Drula E."/>
            <person name="Lipzen A."/>
            <person name="Balint B."/>
            <person name="Henrissat B."/>
            <person name="Andreopoulos B."/>
            <person name="Martin F.M."/>
            <person name="Harder C.B."/>
            <person name="Rigling D."/>
            <person name="Ford K.L."/>
            <person name="Foster G.D."/>
            <person name="Pangilinan J."/>
            <person name="Papanicolaou A."/>
            <person name="Barry K."/>
            <person name="LaButti K."/>
            <person name="Viragh M."/>
            <person name="Koriabine M."/>
            <person name="Yan M."/>
            <person name="Riley R."/>
            <person name="Champramary S."/>
            <person name="Plett K.L."/>
            <person name="Tsai I.J."/>
            <person name="Slot J."/>
            <person name="Sipos G."/>
            <person name="Plett J."/>
            <person name="Nagy L.G."/>
            <person name="Grigoriev I.V."/>
        </authorList>
    </citation>
    <scope>NUCLEOTIDE SEQUENCE</scope>
    <source>
        <strain evidence="2">ICMP 16352</strain>
    </source>
</reference>
<dbReference type="Gene3D" id="1.20.1280.50">
    <property type="match status" value="1"/>
</dbReference>
<feature type="domain" description="F-box" evidence="1">
    <location>
        <begin position="2"/>
        <end position="43"/>
    </location>
</feature>
<gene>
    <name evidence="2" type="ORF">IW261DRAFT_790987</name>
</gene>
<dbReference type="SUPFAM" id="SSF81383">
    <property type="entry name" value="F-box domain"/>
    <property type="match status" value="1"/>
</dbReference>
<keyword evidence="3" id="KW-1185">Reference proteome</keyword>
<dbReference type="Gene3D" id="3.80.10.10">
    <property type="entry name" value="Ribonuclease Inhibitor"/>
    <property type="match status" value="1"/>
</dbReference>